<dbReference type="Gene3D" id="3.90.550.10">
    <property type="entry name" value="Spore Coat Polysaccharide Biosynthesis Protein SpsA, Chain A"/>
    <property type="match status" value="1"/>
</dbReference>
<accession>A0ABW5WYY5</accession>
<organism evidence="2 3">
    <name type="scientific">Christiangramia antarctica</name>
    <dbReference type="NCBI Taxonomy" id="2058158"/>
    <lineage>
        <taxon>Bacteria</taxon>
        <taxon>Pseudomonadati</taxon>
        <taxon>Bacteroidota</taxon>
        <taxon>Flavobacteriia</taxon>
        <taxon>Flavobacteriales</taxon>
        <taxon>Flavobacteriaceae</taxon>
        <taxon>Christiangramia</taxon>
    </lineage>
</organism>
<protein>
    <submittedName>
        <fullName evidence="2">Glycosyltransferase family 2 protein</fullName>
    </submittedName>
</protein>
<dbReference type="PANTHER" id="PTHR22916:SF3">
    <property type="entry name" value="UDP-GLCNAC:BETAGAL BETA-1,3-N-ACETYLGLUCOSAMINYLTRANSFERASE-LIKE PROTEIN 1"/>
    <property type="match status" value="1"/>
</dbReference>
<dbReference type="Pfam" id="PF00535">
    <property type="entry name" value="Glycos_transf_2"/>
    <property type="match status" value="1"/>
</dbReference>
<dbReference type="EMBL" id="JBHUOJ010000004">
    <property type="protein sequence ID" value="MFD2832036.1"/>
    <property type="molecule type" value="Genomic_DNA"/>
</dbReference>
<keyword evidence="3" id="KW-1185">Reference proteome</keyword>
<comment type="caution">
    <text evidence="2">The sequence shown here is derived from an EMBL/GenBank/DDBJ whole genome shotgun (WGS) entry which is preliminary data.</text>
</comment>
<feature type="domain" description="Glycosyltransferase 2-like" evidence="1">
    <location>
        <begin position="8"/>
        <end position="128"/>
    </location>
</feature>
<dbReference type="SUPFAM" id="SSF53448">
    <property type="entry name" value="Nucleotide-diphospho-sugar transferases"/>
    <property type="match status" value="1"/>
</dbReference>
<dbReference type="InterPro" id="IPR029044">
    <property type="entry name" value="Nucleotide-diphossugar_trans"/>
</dbReference>
<evidence type="ECO:0000313" key="2">
    <source>
        <dbReference type="EMBL" id="MFD2832036.1"/>
    </source>
</evidence>
<dbReference type="InterPro" id="IPR001173">
    <property type="entry name" value="Glyco_trans_2-like"/>
</dbReference>
<sequence length="256" mass="29306">MQEYGLVSVIMPAYNAETFIAEAIQSVIDQSYSNWELIIVNDASTDATEKVISAFFDDRISMISLKQNQGTHISRNKAIQSASGNFIAFLDADDLWKREKLQKQLAFMDENSASACFSSYELIDEQGIELNKKIEAFPVLEFQKLLKANYVGNLTGIYSVEKLGKIAVPDLRKRQDWGLWLEVVKKGGAMLGINESLAYYRVRKGSISSKKLPMLKYNFNIYHKVLKFNKIRSLYYMLIFLKEQLLVKPKQTKDLN</sequence>
<dbReference type="PANTHER" id="PTHR22916">
    <property type="entry name" value="GLYCOSYLTRANSFERASE"/>
    <property type="match status" value="1"/>
</dbReference>
<evidence type="ECO:0000259" key="1">
    <source>
        <dbReference type="Pfam" id="PF00535"/>
    </source>
</evidence>
<reference evidence="3" key="1">
    <citation type="journal article" date="2019" name="Int. J. Syst. Evol. Microbiol.">
        <title>The Global Catalogue of Microorganisms (GCM) 10K type strain sequencing project: providing services to taxonomists for standard genome sequencing and annotation.</title>
        <authorList>
            <consortium name="The Broad Institute Genomics Platform"/>
            <consortium name="The Broad Institute Genome Sequencing Center for Infectious Disease"/>
            <person name="Wu L."/>
            <person name="Ma J."/>
        </authorList>
    </citation>
    <scope>NUCLEOTIDE SEQUENCE [LARGE SCALE GENOMIC DNA]</scope>
    <source>
        <strain evidence="3">KCTC 52925</strain>
    </source>
</reference>
<dbReference type="RefSeq" id="WP_251739553.1">
    <property type="nucleotide sequence ID" value="NZ_JBHUOJ010000004.1"/>
</dbReference>
<proteinExistence type="predicted"/>
<dbReference type="CDD" id="cd00761">
    <property type="entry name" value="Glyco_tranf_GTA_type"/>
    <property type="match status" value="1"/>
</dbReference>
<dbReference type="Proteomes" id="UP001597438">
    <property type="component" value="Unassembled WGS sequence"/>
</dbReference>
<gene>
    <name evidence="2" type="ORF">ACFSYS_01965</name>
</gene>
<evidence type="ECO:0000313" key="3">
    <source>
        <dbReference type="Proteomes" id="UP001597438"/>
    </source>
</evidence>
<name>A0ABW5WYY5_9FLAO</name>